<keyword evidence="1" id="KW-1133">Transmembrane helix</keyword>
<dbReference type="PANTHER" id="PTHR40572">
    <property type="entry name" value="PROTEIN BAX"/>
    <property type="match status" value="1"/>
</dbReference>
<keyword evidence="1" id="KW-0812">Transmembrane</keyword>
<evidence type="ECO:0000259" key="2">
    <source>
        <dbReference type="SMART" id="SM00047"/>
    </source>
</evidence>
<name>A0ABV3SBT7_9GAMM</name>
<dbReference type="PANTHER" id="PTHR40572:SF1">
    <property type="entry name" value="PROTEIN BAX"/>
    <property type="match status" value="1"/>
</dbReference>
<dbReference type="RefSeq" id="WP_367967766.1">
    <property type="nucleotide sequence ID" value="NZ_JBAKFJ010000001.1"/>
</dbReference>
<dbReference type="Pfam" id="PF01832">
    <property type="entry name" value="Glucosaminidase"/>
    <property type="match status" value="1"/>
</dbReference>
<protein>
    <submittedName>
        <fullName evidence="3">Glucosaminidase domain-containing protein</fullName>
    </submittedName>
</protein>
<feature type="transmembrane region" description="Helical" evidence="1">
    <location>
        <begin position="14"/>
        <end position="34"/>
    </location>
</feature>
<evidence type="ECO:0000313" key="3">
    <source>
        <dbReference type="EMBL" id="MEX0387204.1"/>
    </source>
</evidence>
<feature type="domain" description="Mannosyl-glycoprotein endo-beta-N-acetylglucosamidase-like" evidence="2">
    <location>
        <begin position="139"/>
        <end position="278"/>
    </location>
</feature>
<evidence type="ECO:0000256" key="1">
    <source>
        <dbReference type="SAM" id="Phobius"/>
    </source>
</evidence>
<organism evidence="3 4">
    <name type="scientific">Spiribacter onubensis</name>
    <dbReference type="NCBI Taxonomy" id="3122420"/>
    <lineage>
        <taxon>Bacteria</taxon>
        <taxon>Pseudomonadati</taxon>
        <taxon>Pseudomonadota</taxon>
        <taxon>Gammaproteobacteria</taxon>
        <taxon>Chromatiales</taxon>
        <taxon>Ectothiorhodospiraceae</taxon>
        <taxon>Spiribacter</taxon>
    </lineage>
</organism>
<evidence type="ECO:0000313" key="4">
    <source>
        <dbReference type="Proteomes" id="UP001556653"/>
    </source>
</evidence>
<dbReference type="InterPro" id="IPR053195">
    <property type="entry name" value="Bax-like"/>
</dbReference>
<dbReference type="InterPro" id="IPR002901">
    <property type="entry name" value="MGlyc_endo_b_GlcNAc-like_dom"/>
</dbReference>
<dbReference type="Gene3D" id="1.10.530.10">
    <property type="match status" value="1"/>
</dbReference>
<keyword evidence="1" id="KW-0472">Membrane</keyword>
<dbReference type="SMART" id="SM00047">
    <property type="entry name" value="LYZ2"/>
    <property type="match status" value="1"/>
</dbReference>
<proteinExistence type="predicted"/>
<comment type="caution">
    <text evidence="3">The sequence shown here is derived from an EMBL/GenBank/DDBJ whole genome shotgun (WGS) entry which is preliminary data.</text>
</comment>
<reference evidence="3 4" key="1">
    <citation type="submission" date="2024-02" db="EMBL/GenBank/DDBJ databases">
        <title>New especies of Spiribacter isolated from saline water.</title>
        <authorList>
            <person name="Leon M.J."/>
            <person name="De La Haba R."/>
            <person name="Sanchez-Porro C."/>
            <person name="Ventosa A."/>
        </authorList>
    </citation>
    <scope>NUCLEOTIDE SEQUENCE [LARGE SCALE GENOMIC DNA]</scope>
    <source>
        <strain evidence="4">ag22IC4-227</strain>
    </source>
</reference>
<accession>A0ABV3SBT7</accession>
<gene>
    <name evidence="3" type="ORF">V6X64_09385</name>
</gene>
<sequence>MDNDRTNSSPLRTLIEATPLGAVALILAFWWLGWPGTASSDGKVPPLEPVYASSAEGLEAVFSQAGYFWPANQVPPLTVQYFPDDLSETSTDTRKSLFFRTLLPLVLAENTRIEMQRSELRQAVNGDLPEQRRVNIIKRLAAEYDVEGDPLATETADALMNRVDTVPASLALAQAAIESGWGTSRFAREGNNLFGEWTWQASEGLKPRDRAKGAEHYVRVFDDLRDSVRSYLNNLNSHEAYRRFRSLRARAAQAGREMTPTEMTAGLEKYSQRGWAYVKEVREMISGNGLEQAVANARLSGVPERLALR</sequence>
<dbReference type="EMBL" id="JBAKFJ010000001">
    <property type="protein sequence ID" value="MEX0387204.1"/>
    <property type="molecule type" value="Genomic_DNA"/>
</dbReference>
<keyword evidence="4" id="KW-1185">Reference proteome</keyword>
<dbReference type="Proteomes" id="UP001556653">
    <property type="component" value="Unassembled WGS sequence"/>
</dbReference>